<dbReference type="EMBL" id="KB468124">
    <property type="protein sequence ID" value="PCH41917.1"/>
    <property type="molecule type" value="Genomic_DNA"/>
</dbReference>
<evidence type="ECO:0000313" key="1">
    <source>
        <dbReference type="EMBL" id="PCH41917.1"/>
    </source>
</evidence>
<name>A0A2H3K0G9_WOLCO</name>
<organism evidence="1 2">
    <name type="scientific">Wolfiporia cocos (strain MD-104)</name>
    <name type="common">Brown rot fungus</name>
    <dbReference type="NCBI Taxonomy" id="742152"/>
    <lineage>
        <taxon>Eukaryota</taxon>
        <taxon>Fungi</taxon>
        <taxon>Dikarya</taxon>
        <taxon>Basidiomycota</taxon>
        <taxon>Agaricomycotina</taxon>
        <taxon>Agaricomycetes</taxon>
        <taxon>Polyporales</taxon>
        <taxon>Phaeolaceae</taxon>
        <taxon>Wolfiporia</taxon>
    </lineage>
</organism>
<accession>A0A2H3K0G9</accession>
<dbReference type="Proteomes" id="UP000218811">
    <property type="component" value="Unassembled WGS sequence"/>
</dbReference>
<evidence type="ECO:0000313" key="2">
    <source>
        <dbReference type="Proteomes" id="UP000218811"/>
    </source>
</evidence>
<gene>
    <name evidence="1" type="ORF">WOLCODRAFT_163419</name>
</gene>
<reference evidence="1 2" key="1">
    <citation type="journal article" date="2012" name="Science">
        <title>The Paleozoic origin of enzymatic lignin decomposition reconstructed from 31 fungal genomes.</title>
        <authorList>
            <person name="Floudas D."/>
            <person name="Binder M."/>
            <person name="Riley R."/>
            <person name="Barry K."/>
            <person name="Blanchette R.A."/>
            <person name="Henrissat B."/>
            <person name="Martinez A.T."/>
            <person name="Otillar R."/>
            <person name="Spatafora J.W."/>
            <person name="Yadav J.S."/>
            <person name="Aerts A."/>
            <person name="Benoit I."/>
            <person name="Boyd A."/>
            <person name="Carlson A."/>
            <person name="Copeland A."/>
            <person name="Coutinho P.M."/>
            <person name="de Vries R.P."/>
            <person name="Ferreira P."/>
            <person name="Findley K."/>
            <person name="Foster B."/>
            <person name="Gaskell J."/>
            <person name="Glotzer D."/>
            <person name="Gorecki P."/>
            <person name="Heitman J."/>
            <person name="Hesse C."/>
            <person name="Hori C."/>
            <person name="Igarashi K."/>
            <person name="Jurgens J.A."/>
            <person name="Kallen N."/>
            <person name="Kersten P."/>
            <person name="Kohler A."/>
            <person name="Kuees U."/>
            <person name="Kumar T.K.A."/>
            <person name="Kuo A."/>
            <person name="LaButti K."/>
            <person name="Larrondo L.F."/>
            <person name="Lindquist E."/>
            <person name="Ling A."/>
            <person name="Lombard V."/>
            <person name="Lucas S."/>
            <person name="Lundell T."/>
            <person name="Martin R."/>
            <person name="McLaughlin D.J."/>
            <person name="Morgenstern I."/>
            <person name="Morin E."/>
            <person name="Murat C."/>
            <person name="Nagy L.G."/>
            <person name="Nolan M."/>
            <person name="Ohm R.A."/>
            <person name="Patyshakuliyeva A."/>
            <person name="Rokas A."/>
            <person name="Ruiz-Duenas F.J."/>
            <person name="Sabat G."/>
            <person name="Salamov A."/>
            <person name="Samejima M."/>
            <person name="Schmutz J."/>
            <person name="Slot J.C."/>
            <person name="St John F."/>
            <person name="Stenlid J."/>
            <person name="Sun H."/>
            <person name="Sun S."/>
            <person name="Syed K."/>
            <person name="Tsang A."/>
            <person name="Wiebenga A."/>
            <person name="Young D."/>
            <person name="Pisabarro A."/>
            <person name="Eastwood D.C."/>
            <person name="Martin F."/>
            <person name="Cullen D."/>
            <person name="Grigoriev I.V."/>
            <person name="Hibbett D.S."/>
        </authorList>
    </citation>
    <scope>NUCLEOTIDE SEQUENCE [LARGE SCALE GENOMIC DNA]</scope>
    <source>
        <strain evidence="1 2">MD-104</strain>
    </source>
</reference>
<protein>
    <submittedName>
        <fullName evidence="1">Uncharacterized protein</fullName>
    </submittedName>
</protein>
<proteinExistence type="predicted"/>
<dbReference type="AlphaFoldDB" id="A0A2H3K0G9"/>
<sequence>MEKAGIAHPLLYGRDGLRPASWLAQRSCAHHGTPTRMRSGMLGLDSGSGFRVSERDLQGAQQIGSGIAFRQFVFIARVIMAVLHARRHTHGQADTSLVPPAVSRGI</sequence>
<keyword evidence="2" id="KW-1185">Reference proteome</keyword>